<gene>
    <name evidence="2" type="ordered locus">Rvan_2044</name>
</gene>
<dbReference type="EMBL" id="CP002292">
    <property type="protein sequence ID" value="ADP71272.1"/>
    <property type="molecule type" value="Genomic_DNA"/>
</dbReference>
<feature type="region of interest" description="Disordered" evidence="1">
    <location>
        <begin position="91"/>
        <end position="115"/>
    </location>
</feature>
<evidence type="ECO:0000313" key="2">
    <source>
        <dbReference type="EMBL" id="ADP71272.1"/>
    </source>
</evidence>
<feature type="compositionally biased region" description="Basic and acidic residues" evidence="1">
    <location>
        <begin position="98"/>
        <end position="109"/>
    </location>
</feature>
<evidence type="ECO:0000313" key="3">
    <source>
        <dbReference type="Proteomes" id="UP000001399"/>
    </source>
</evidence>
<protein>
    <submittedName>
        <fullName evidence="2">Uncharacterized protein</fullName>
    </submittedName>
</protein>
<dbReference type="STRING" id="648757.Rvan_2044"/>
<accession>E3I1I1</accession>
<name>E3I1I1_RHOVT</name>
<dbReference type="KEGG" id="rva:Rvan_2044"/>
<dbReference type="Proteomes" id="UP000001399">
    <property type="component" value="Chromosome"/>
</dbReference>
<evidence type="ECO:0000256" key="1">
    <source>
        <dbReference type="SAM" id="MobiDB-lite"/>
    </source>
</evidence>
<dbReference type="HOGENOM" id="CLU_2107140_0_0_5"/>
<sequence length="115" mass="12809">MRIDQNRLREVISQAKADSAACQAAMQEIRRKRQALNSLRARLNPGPCPIGPDGKPDVNASEKIQAEINALIAEIAADDERYDDLRERSTLSGTLANKARDHARQHDQLPPELED</sequence>
<dbReference type="AlphaFoldDB" id="E3I1I1"/>
<reference evidence="3" key="1">
    <citation type="journal article" date="2011" name="J. Bacteriol.">
        <title>Genome sequences of eight morphologically diverse alphaproteobacteria.</title>
        <authorList>
            <consortium name="US DOE Joint Genome Institute"/>
            <person name="Brown P.J."/>
            <person name="Kysela D.T."/>
            <person name="Buechlein A."/>
            <person name="Hemmerich C."/>
            <person name="Brun Y.V."/>
        </authorList>
    </citation>
    <scope>NUCLEOTIDE SEQUENCE [LARGE SCALE GENOMIC DNA]</scope>
    <source>
        <strain evidence="3">ATCC 17100 / ATH 3.1.1 / DSM 162 / LMG 4299</strain>
    </source>
</reference>
<organism evidence="2 3">
    <name type="scientific">Rhodomicrobium vannielii (strain ATCC 17100 / DSM 162 / LMG 4299 / NCIMB 10020 / ATH 3.1.1)</name>
    <dbReference type="NCBI Taxonomy" id="648757"/>
    <lineage>
        <taxon>Bacteria</taxon>
        <taxon>Pseudomonadati</taxon>
        <taxon>Pseudomonadota</taxon>
        <taxon>Alphaproteobacteria</taxon>
        <taxon>Hyphomicrobiales</taxon>
        <taxon>Hyphomicrobiaceae</taxon>
        <taxon>Rhodomicrobium</taxon>
    </lineage>
</organism>
<proteinExistence type="predicted"/>
<keyword evidence="3" id="KW-1185">Reference proteome</keyword>